<feature type="domain" description="tRNA/rRNA methyltransferase SpoU type" evidence="5">
    <location>
        <begin position="7"/>
        <end position="82"/>
    </location>
</feature>
<keyword evidence="2 6" id="KW-0489">Methyltransferase</keyword>
<dbReference type="InterPro" id="IPR029028">
    <property type="entry name" value="Alpha/beta_knot_MTases"/>
</dbReference>
<dbReference type="SUPFAM" id="SSF75217">
    <property type="entry name" value="alpha/beta knot"/>
    <property type="match status" value="1"/>
</dbReference>
<dbReference type="Gene3D" id="3.40.1280.10">
    <property type="match status" value="1"/>
</dbReference>
<dbReference type="GO" id="GO:0003723">
    <property type="term" value="F:RNA binding"/>
    <property type="evidence" value="ECO:0007669"/>
    <property type="project" value="InterPro"/>
</dbReference>
<feature type="non-terminal residue" evidence="6">
    <location>
        <position position="98"/>
    </location>
</feature>
<keyword evidence="7" id="KW-1185">Reference proteome</keyword>
<name>A0A0F3GZK6_9BACT</name>
<gene>
    <name evidence="6" type="ORF">MBAV_000544</name>
</gene>
<protein>
    <submittedName>
        <fullName evidence="6">RNA methyltransferase, TrmH family, group 1</fullName>
    </submittedName>
</protein>
<evidence type="ECO:0000256" key="3">
    <source>
        <dbReference type="ARBA" id="ARBA00022679"/>
    </source>
</evidence>
<keyword evidence="4" id="KW-0949">S-adenosyl-L-methionine</keyword>
<dbReference type="Pfam" id="PF00588">
    <property type="entry name" value="SpoU_methylase"/>
    <property type="match status" value="1"/>
</dbReference>
<organism evidence="6 7">
    <name type="scientific">Candidatus Magnetobacterium bavaricum</name>
    <dbReference type="NCBI Taxonomy" id="29290"/>
    <lineage>
        <taxon>Bacteria</taxon>
        <taxon>Pseudomonadati</taxon>
        <taxon>Nitrospirota</taxon>
        <taxon>Thermodesulfovibrionia</taxon>
        <taxon>Thermodesulfovibrionales</taxon>
        <taxon>Candidatus Magnetobacteriaceae</taxon>
        <taxon>Candidatus Magnetobacterium</taxon>
    </lineage>
</organism>
<evidence type="ECO:0000313" key="6">
    <source>
        <dbReference type="EMBL" id="KJU87262.1"/>
    </source>
</evidence>
<comment type="caution">
    <text evidence="6">The sequence shown here is derived from an EMBL/GenBank/DDBJ whole genome shotgun (WGS) entry which is preliminary data.</text>
</comment>
<dbReference type="InterPro" id="IPR029026">
    <property type="entry name" value="tRNA_m1G_MTases_N"/>
</dbReference>
<evidence type="ECO:0000259" key="5">
    <source>
        <dbReference type="Pfam" id="PF00588"/>
    </source>
</evidence>
<dbReference type="EMBL" id="LACI01000245">
    <property type="protein sequence ID" value="KJU87262.1"/>
    <property type="molecule type" value="Genomic_DNA"/>
</dbReference>
<evidence type="ECO:0000256" key="1">
    <source>
        <dbReference type="ARBA" id="ARBA00007228"/>
    </source>
</evidence>
<proteinExistence type="inferred from homology"/>
<keyword evidence="3 6" id="KW-0808">Transferase</keyword>
<dbReference type="InterPro" id="IPR001537">
    <property type="entry name" value="SpoU_MeTrfase"/>
</dbReference>
<dbReference type="AlphaFoldDB" id="A0A0F3GZK6"/>
<dbReference type="InterPro" id="IPR004384">
    <property type="entry name" value="RNA_MeTrfase_TrmJ/LasT"/>
</dbReference>
<evidence type="ECO:0000256" key="4">
    <source>
        <dbReference type="ARBA" id="ARBA00022691"/>
    </source>
</evidence>
<dbReference type="GO" id="GO:0005829">
    <property type="term" value="C:cytosol"/>
    <property type="evidence" value="ECO:0007669"/>
    <property type="project" value="TreeGrafter"/>
</dbReference>
<dbReference type="GO" id="GO:0008173">
    <property type="term" value="F:RNA methyltransferase activity"/>
    <property type="evidence" value="ECO:0007669"/>
    <property type="project" value="InterPro"/>
</dbReference>
<dbReference type="Proteomes" id="UP000033423">
    <property type="component" value="Unassembled WGS sequence"/>
</dbReference>
<evidence type="ECO:0000256" key="2">
    <source>
        <dbReference type="ARBA" id="ARBA00022603"/>
    </source>
</evidence>
<dbReference type="PANTHER" id="PTHR42786:SF2">
    <property type="entry name" value="TRNA (CYTIDINE_URIDINE-2'-O-)-METHYLTRANSFERASE TRMJ"/>
    <property type="match status" value="1"/>
</dbReference>
<reference evidence="6 7" key="1">
    <citation type="submission" date="2015-02" db="EMBL/GenBank/DDBJ databases">
        <title>Single-cell genomics of uncultivated deep-branching MTB reveals a conserved set of magnetosome genes.</title>
        <authorList>
            <person name="Kolinko S."/>
            <person name="Richter M."/>
            <person name="Glockner F.O."/>
            <person name="Brachmann A."/>
            <person name="Schuler D."/>
        </authorList>
    </citation>
    <scope>NUCLEOTIDE SEQUENCE [LARGE SCALE GENOMIC DNA]</scope>
    <source>
        <strain evidence="6">TM-1</strain>
    </source>
</reference>
<comment type="similarity">
    <text evidence="1">Belongs to the class IV-like SAM-binding methyltransferase superfamily. RNA methyltransferase TrmH family.</text>
</comment>
<evidence type="ECO:0000313" key="7">
    <source>
        <dbReference type="Proteomes" id="UP000033423"/>
    </source>
</evidence>
<sequence length="98" mass="10559">MPSRDNIYFTLLQPREPGNVGAAARAIKNMGFERLCLVAPCDYLNAEARAFAHGAVDILEGATVCETLTEAVGDKAIVVGTTRHTGKKRGVIYPIREA</sequence>
<dbReference type="PANTHER" id="PTHR42786">
    <property type="entry name" value="TRNA/RRNA METHYLTRANSFERASE"/>
    <property type="match status" value="1"/>
</dbReference>
<accession>A0A0F3GZK6</accession>
<dbReference type="GO" id="GO:0002128">
    <property type="term" value="P:tRNA nucleoside ribose methylation"/>
    <property type="evidence" value="ECO:0007669"/>
    <property type="project" value="TreeGrafter"/>
</dbReference>